<dbReference type="Proteomes" id="UP001215712">
    <property type="component" value="Unassembled WGS sequence"/>
</dbReference>
<reference evidence="1" key="1">
    <citation type="journal article" date="2023" name="IMA Fungus">
        <title>Comparative genomic study of the Penicillium genus elucidates a diverse pangenome and 15 lateral gene transfer events.</title>
        <authorList>
            <person name="Petersen C."/>
            <person name="Sorensen T."/>
            <person name="Nielsen M.R."/>
            <person name="Sondergaard T.E."/>
            <person name="Sorensen J.L."/>
            <person name="Fitzpatrick D.A."/>
            <person name="Frisvad J.C."/>
            <person name="Nielsen K.L."/>
        </authorList>
    </citation>
    <scope>NUCLEOTIDE SEQUENCE</scope>
    <source>
        <strain evidence="1">IBT 17514</strain>
    </source>
</reference>
<proteinExistence type="predicted"/>
<gene>
    <name evidence="1" type="ORF">N7493_007727</name>
</gene>
<sequence length="102" mass="11306">MYAAYLPLAWRPEKPYYGCLNNLSFSNLRTLTVNVFGMGALDVPEPRHNPRDGPPRSHFVTGDCPVLSRLILTAFSPGKSVCKITARSEWITSLRILVGQSA</sequence>
<protein>
    <submittedName>
        <fullName evidence="1">Uncharacterized protein</fullName>
    </submittedName>
</protein>
<evidence type="ECO:0000313" key="2">
    <source>
        <dbReference type="Proteomes" id="UP001215712"/>
    </source>
</evidence>
<accession>A0AAD6HI55</accession>
<dbReference type="AlphaFoldDB" id="A0AAD6HI55"/>
<organism evidence="1 2">
    <name type="scientific">Penicillium malachiteum</name>
    <dbReference type="NCBI Taxonomy" id="1324776"/>
    <lineage>
        <taxon>Eukaryota</taxon>
        <taxon>Fungi</taxon>
        <taxon>Dikarya</taxon>
        <taxon>Ascomycota</taxon>
        <taxon>Pezizomycotina</taxon>
        <taxon>Eurotiomycetes</taxon>
        <taxon>Eurotiomycetidae</taxon>
        <taxon>Eurotiales</taxon>
        <taxon>Aspergillaceae</taxon>
        <taxon>Penicillium</taxon>
    </lineage>
</organism>
<evidence type="ECO:0000313" key="1">
    <source>
        <dbReference type="EMBL" id="KAJ5719272.1"/>
    </source>
</evidence>
<dbReference type="EMBL" id="JAQJAN010000011">
    <property type="protein sequence ID" value="KAJ5719272.1"/>
    <property type="molecule type" value="Genomic_DNA"/>
</dbReference>
<name>A0AAD6HI55_9EURO</name>
<reference evidence="1" key="2">
    <citation type="submission" date="2023-01" db="EMBL/GenBank/DDBJ databases">
        <authorList>
            <person name="Petersen C."/>
        </authorList>
    </citation>
    <scope>NUCLEOTIDE SEQUENCE</scope>
    <source>
        <strain evidence="1">IBT 17514</strain>
    </source>
</reference>
<comment type="caution">
    <text evidence="1">The sequence shown here is derived from an EMBL/GenBank/DDBJ whole genome shotgun (WGS) entry which is preliminary data.</text>
</comment>
<keyword evidence="2" id="KW-1185">Reference proteome</keyword>